<proteinExistence type="predicted"/>
<keyword evidence="2" id="KW-1185">Reference proteome</keyword>
<dbReference type="RefSeq" id="WP_346064352.1">
    <property type="nucleotide sequence ID" value="NZ_BRPJ01000002.1"/>
</dbReference>
<evidence type="ECO:0000313" key="2">
    <source>
        <dbReference type="Proteomes" id="UP001419084"/>
    </source>
</evidence>
<sequence>MSKKAELVNLFKEFKNRYETVQTQVAEIQRNIAYTEIGREQAVKQLLDGFAPTVQLYHDKTIAAIDQGLEGLAERWKNGSTGKLFDAGYQAGLANVVKMLEMGAVTEKEDVQNIIDTYTGDYSALALIKTVLAKSENIALKDCALLIPADNREYNRRLLGQLRDNVDQTMNIYTFNQGLASVSMSMDSFVQFVTDRLGDNLELIA</sequence>
<gene>
    <name evidence="1" type="ORF">LAD12857_00640</name>
</gene>
<dbReference type="Proteomes" id="UP001419084">
    <property type="component" value="Unassembled WGS sequence"/>
</dbReference>
<reference evidence="1 2" key="1">
    <citation type="journal article" date="2024" name="Int. J. Syst. Evol. Microbiol.">
        <title>Lacrimispora brassicae sp. nov. isolated from fermented cabbage, and proposal of Clostridium indicum Gundawar et al. 2019 and Clostridium methoxybenzovorans Mechichi et al. 1999 as heterotypic synonyms of Lacrimispora amygdalina (Parshina et al. 2003) Haas and Blanchard 2020 and Lacrimispora indolis (McClung and McCoy 1957) Haas and Blanchard 2020, respectively.</title>
        <authorList>
            <person name="Kobayashi H."/>
            <person name="Tanizawa Y."/>
            <person name="Sakamoto M."/>
            <person name="Ohkuma M."/>
            <person name="Tohno M."/>
        </authorList>
    </citation>
    <scope>NUCLEOTIDE SEQUENCE [LARGE SCALE GENOMIC DNA]</scope>
    <source>
        <strain evidence="1 2">DSM 12857</strain>
    </source>
</reference>
<organism evidence="1 2">
    <name type="scientific">Lacrimispora amygdalina</name>
    <dbReference type="NCBI Taxonomy" id="253257"/>
    <lineage>
        <taxon>Bacteria</taxon>
        <taxon>Bacillati</taxon>
        <taxon>Bacillota</taxon>
        <taxon>Clostridia</taxon>
        <taxon>Lachnospirales</taxon>
        <taxon>Lachnospiraceae</taxon>
        <taxon>Lacrimispora</taxon>
    </lineage>
</organism>
<accession>A0ABQ5M0Z4</accession>
<name>A0ABQ5M0Z4_9FIRM</name>
<dbReference type="EMBL" id="BRPJ01000002">
    <property type="protein sequence ID" value="GLB28141.1"/>
    <property type="molecule type" value="Genomic_DNA"/>
</dbReference>
<evidence type="ECO:0000313" key="1">
    <source>
        <dbReference type="EMBL" id="GLB28141.1"/>
    </source>
</evidence>
<protein>
    <submittedName>
        <fullName evidence="1">Uncharacterized protein</fullName>
    </submittedName>
</protein>
<comment type="caution">
    <text evidence="1">The sequence shown here is derived from an EMBL/GenBank/DDBJ whole genome shotgun (WGS) entry which is preliminary data.</text>
</comment>